<dbReference type="InterPro" id="IPR019516">
    <property type="entry name" value="Glomulin/ALF4"/>
</dbReference>
<dbReference type="PANTHER" id="PTHR15430:SF1">
    <property type="entry name" value="GLOMULIN"/>
    <property type="match status" value="1"/>
</dbReference>
<dbReference type="Proteomes" id="UP000291343">
    <property type="component" value="Unassembled WGS sequence"/>
</dbReference>
<dbReference type="InterPro" id="IPR013877">
    <property type="entry name" value="YAP-bd/ALF4/Glomulin"/>
</dbReference>
<accession>A0A482XSW5</accession>
<dbReference type="SMR" id="A0A482XSW5"/>
<dbReference type="AlphaFoldDB" id="A0A482XSW5"/>
<dbReference type="OrthoDB" id="619536at2759"/>
<gene>
    <name evidence="1" type="ORF">LSTR_LSTR017227</name>
</gene>
<comment type="caution">
    <text evidence="1">The sequence shown here is derived from an EMBL/GenBank/DDBJ whole genome shotgun (WGS) entry which is preliminary data.</text>
</comment>
<name>A0A482XSW5_LAOST</name>
<dbReference type="EMBL" id="QKKF02001766">
    <property type="protein sequence ID" value="RZF48579.1"/>
    <property type="molecule type" value="Genomic_DNA"/>
</dbReference>
<dbReference type="GO" id="GO:0055105">
    <property type="term" value="F:ubiquitin-protein transferase inhibitor activity"/>
    <property type="evidence" value="ECO:0007669"/>
    <property type="project" value="TreeGrafter"/>
</dbReference>
<dbReference type="Pfam" id="PF08568">
    <property type="entry name" value="Kinetochor_Ybp2"/>
    <property type="match status" value="1"/>
</dbReference>
<dbReference type="PANTHER" id="PTHR15430">
    <property type="entry name" value="GLOMULIN"/>
    <property type="match status" value="1"/>
</dbReference>
<evidence type="ECO:0000313" key="2">
    <source>
        <dbReference type="Proteomes" id="UP000291343"/>
    </source>
</evidence>
<dbReference type="STRING" id="195883.A0A482XSW5"/>
<dbReference type="GO" id="GO:0005737">
    <property type="term" value="C:cytoplasm"/>
    <property type="evidence" value="ECO:0007669"/>
    <property type="project" value="TreeGrafter"/>
</dbReference>
<organism evidence="1 2">
    <name type="scientific">Laodelphax striatellus</name>
    <name type="common">Small brown planthopper</name>
    <name type="synonym">Delphax striatella</name>
    <dbReference type="NCBI Taxonomy" id="195883"/>
    <lineage>
        <taxon>Eukaryota</taxon>
        <taxon>Metazoa</taxon>
        <taxon>Ecdysozoa</taxon>
        <taxon>Arthropoda</taxon>
        <taxon>Hexapoda</taxon>
        <taxon>Insecta</taxon>
        <taxon>Pterygota</taxon>
        <taxon>Neoptera</taxon>
        <taxon>Paraneoptera</taxon>
        <taxon>Hemiptera</taxon>
        <taxon>Auchenorrhyncha</taxon>
        <taxon>Fulgoroidea</taxon>
        <taxon>Delphacidae</taxon>
        <taxon>Criomorphinae</taxon>
        <taxon>Laodelphax</taxon>
    </lineage>
</organism>
<evidence type="ECO:0000313" key="1">
    <source>
        <dbReference type="EMBL" id="RZF48579.1"/>
    </source>
</evidence>
<keyword evidence="2" id="KW-1185">Reference proteome</keyword>
<protein>
    <submittedName>
        <fullName evidence="1">Uncharacterized protein</fullName>
    </submittedName>
</protein>
<proteinExistence type="predicted"/>
<dbReference type="InParanoid" id="A0A482XSW5"/>
<dbReference type="FunCoup" id="A0A482XSW5">
    <property type="interactions" value="1161"/>
</dbReference>
<sequence>MELKKFNSSSEMLAFLEECLSQSDTDTALTFCRDECFKECLETCSWDLIPIVTKYFSDDVLRSKRNLFNCCEEILDMVAEKSSPEEILLVLIDEAEQLVDVKLVTLLKPIQKTLLRLKTRLDVSVEWCFNSIYRHLLSLPIPEDRNLEGDERKLLDCDPSVQRVRNVYSAVMPFYEPFVDLVVDKDSRLDEKQKVGIRTAILRSCFRLLGKPLICMDLESSAEYKSQFYFICEKLMTHIAHLTKNLLHHLEDLDSDNLNNEGVAEIVEQLKLSVKSSDSFSTDEQVSPLSLGLFYYLIFSEKIKLNLIPMVYSPLYLLGKCVHLSSILLKSSVSLVQRKGLLLSNSVLDRIYDGSVPRCILESNIYSHFIEGLFLTAVYCCDKDNRTLAVSTIKTFLDKFGYKGQYVLLVKMVEIANHAGLIGYLATLYKNLLNNVLNLTANDDEDFFNARNVKYLLNKFCDLLTMRTFLMPEM</sequence>
<reference evidence="1 2" key="1">
    <citation type="journal article" date="2017" name="Gigascience">
        <title>Genome sequence of the small brown planthopper, Laodelphax striatellus.</title>
        <authorList>
            <person name="Zhu J."/>
            <person name="Jiang F."/>
            <person name="Wang X."/>
            <person name="Yang P."/>
            <person name="Bao Y."/>
            <person name="Zhao W."/>
            <person name="Wang W."/>
            <person name="Lu H."/>
            <person name="Wang Q."/>
            <person name="Cui N."/>
            <person name="Li J."/>
            <person name="Chen X."/>
            <person name="Luo L."/>
            <person name="Yu J."/>
            <person name="Kang L."/>
            <person name="Cui F."/>
        </authorList>
    </citation>
    <scope>NUCLEOTIDE SEQUENCE [LARGE SCALE GENOMIC DNA]</scope>
    <source>
        <strain evidence="1">Lst14</strain>
    </source>
</reference>